<feature type="domain" description="C2H2-type" evidence="9">
    <location>
        <begin position="50"/>
        <end position="77"/>
    </location>
</feature>
<dbReference type="Pfam" id="PF04082">
    <property type="entry name" value="Fungal_trans"/>
    <property type="match status" value="1"/>
</dbReference>
<evidence type="ECO:0000256" key="7">
    <source>
        <dbReference type="SAM" id="MobiDB-lite"/>
    </source>
</evidence>
<dbReference type="SMART" id="SM00066">
    <property type="entry name" value="GAL4"/>
    <property type="match status" value="1"/>
</dbReference>
<gene>
    <name evidence="10" type="ORF">JAAARDRAFT_42772</name>
</gene>
<sequence>MSLSSSPSIPPDSPDFVAHSEPSIIEFKKDGGISRMRSHKGNMPSLPQTKKCPHCPAKFTRTTHLNRHLRTHSNERMHRCDTCTAQFTRSDLLTRHKKSCGESGFANRSRRKSCQACADSKIKCDLQSPCSKCRSRNRECIYVGVAPSLTFSNKESHSPGMALGSPTGREFLMSGVGGPSTDPSNVTSFSQEFLTTAFPNLSIRENKLESPSGQIQGTIARRQSDITPPALSSESRSPPKFLNTFLSNVEGGHDTQIVTTSHSSPPVTTATPRDPGLAFSTGSSTTSSPTPSDPFGSPIHNRNQPQPVTDFASLFSSELDTLALQGHLDSIYSSDLEPFLSSLLASSTSSSYPSPREPFLGTPSSDDSMMVDNGWQWGFDVPDGGMNSDIMGQQAMSNQPREAFPFATLPVDIQPFMASIGEAAYDGLMNSTPQSMSPTQRYEYQQPSSYTTNISRGPDTGSRSPSDMPNPSHVSVPNLEPTPDESQHYMYLFFTAFLKQMPVMHIHTWNGDGKPAVLIRAMMACGALYVKTRKATQFVVHVLDSSRDVLCREFDRNPTDLTEQIQLIQAVALLQTIGLFHQKPHERASANIWHGMLVMLIRRSGLIAKNKAWNPPNMTNLDAAWREWANHESAKRALLLTYLHDTCHSLYFAMRPSFLLSEVDLQLACEGALWNASTANEWNLALQDPSPYGSMHQRLVGSAGMLEAHSSIADMRIPATPIPLNPWSHFIIIHTILRDLYTIGMENPASAPSNTPKGSGQVTQDVFALQYSLHNWLQSWLQGPEMPRLDEGEEPIFLYNALPFYWLAQVSILAYQEGLPPFKAGGASHSNVEVRFRLVKHWLRHIRCFLRRGEKAPTLFVDELMKVRLQTRNVDTDAGGGGAADDQDGLLGFFPEH</sequence>
<keyword evidence="5" id="KW-0539">Nucleus</keyword>
<keyword evidence="11" id="KW-1185">Reference proteome</keyword>
<feature type="compositionally biased region" description="Low complexity" evidence="7">
    <location>
        <begin position="259"/>
        <end position="272"/>
    </location>
</feature>
<dbReference type="PROSITE" id="PS50157">
    <property type="entry name" value="ZINC_FINGER_C2H2_2"/>
    <property type="match status" value="1"/>
</dbReference>
<proteinExistence type="predicted"/>
<keyword evidence="3" id="KW-0805">Transcription regulation</keyword>
<evidence type="ECO:0000256" key="3">
    <source>
        <dbReference type="ARBA" id="ARBA00023015"/>
    </source>
</evidence>
<feature type="compositionally biased region" description="Polar residues" evidence="7">
    <location>
        <begin position="429"/>
        <end position="475"/>
    </location>
</feature>
<dbReference type="InterPro" id="IPR001138">
    <property type="entry name" value="Zn2Cys6_DnaBD"/>
</dbReference>
<dbReference type="AlphaFoldDB" id="A0A067P6V8"/>
<dbReference type="GO" id="GO:0000981">
    <property type="term" value="F:DNA-binding transcription factor activity, RNA polymerase II-specific"/>
    <property type="evidence" value="ECO:0007669"/>
    <property type="project" value="InterPro"/>
</dbReference>
<feature type="region of interest" description="Disordered" evidence="7">
    <location>
        <begin position="255"/>
        <end position="308"/>
    </location>
</feature>
<evidence type="ECO:0000313" key="10">
    <source>
        <dbReference type="EMBL" id="KDQ49545.1"/>
    </source>
</evidence>
<dbReference type="PANTHER" id="PTHR47660:SF2">
    <property type="entry name" value="TRANSCRIPTION FACTOR WITH C2H2 AND ZN(2)-CYS(6) DNA BINDING DOMAIN (EUROFUNG)"/>
    <property type="match status" value="1"/>
</dbReference>
<dbReference type="PROSITE" id="PS50048">
    <property type="entry name" value="ZN2_CY6_FUNGAL_2"/>
    <property type="match status" value="1"/>
</dbReference>
<dbReference type="Gene3D" id="4.10.240.10">
    <property type="entry name" value="Zn(2)-C6 fungal-type DNA-binding domain"/>
    <property type="match status" value="1"/>
</dbReference>
<evidence type="ECO:0000313" key="11">
    <source>
        <dbReference type="Proteomes" id="UP000027265"/>
    </source>
</evidence>
<dbReference type="InterPro" id="IPR013087">
    <property type="entry name" value="Znf_C2H2_type"/>
</dbReference>
<feature type="region of interest" description="Disordered" evidence="7">
    <location>
        <begin position="429"/>
        <end position="481"/>
    </location>
</feature>
<feature type="region of interest" description="Disordered" evidence="7">
    <location>
        <begin position="346"/>
        <end position="367"/>
    </location>
</feature>
<dbReference type="STRING" id="933084.A0A067P6V8"/>
<dbReference type="HOGENOM" id="CLU_364478_0_0_1"/>
<reference evidence="11" key="1">
    <citation type="journal article" date="2014" name="Proc. Natl. Acad. Sci. U.S.A.">
        <title>Extensive sampling of basidiomycete genomes demonstrates inadequacy of the white-rot/brown-rot paradigm for wood decay fungi.</title>
        <authorList>
            <person name="Riley R."/>
            <person name="Salamov A.A."/>
            <person name="Brown D.W."/>
            <person name="Nagy L.G."/>
            <person name="Floudas D."/>
            <person name="Held B.W."/>
            <person name="Levasseur A."/>
            <person name="Lombard V."/>
            <person name="Morin E."/>
            <person name="Otillar R."/>
            <person name="Lindquist E.A."/>
            <person name="Sun H."/>
            <person name="LaButti K.M."/>
            <person name="Schmutz J."/>
            <person name="Jabbour D."/>
            <person name="Luo H."/>
            <person name="Baker S.E."/>
            <person name="Pisabarro A.G."/>
            <person name="Walton J.D."/>
            <person name="Blanchette R.A."/>
            <person name="Henrissat B."/>
            <person name="Martin F."/>
            <person name="Cullen D."/>
            <person name="Hibbett D.S."/>
            <person name="Grigoriev I.V."/>
        </authorList>
    </citation>
    <scope>NUCLEOTIDE SEQUENCE [LARGE SCALE GENOMIC DNA]</scope>
    <source>
        <strain evidence="11">MUCL 33604</strain>
    </source>
</reference>
<dbReference type="Gene3D" id="3.30.160.60">
    <property type="entry name" value="Classic Zinc Finger"/>
    <property type="match status" value="2"/>
</dbReference>
<dbReference type="InParanoid" id="A0A067P6V8"/>
<accession>A0A067P6V8</accession>
<dbReference type="Proteomes" id="UP000027265">
    <property type="component" value="Unassembled WGS sequence"/>
</dbReference>
<evidence type="ECO:0000256" key="2">
    <source>
        <dbReference type="ARBA" id="ARBA00022833"/>
    </source>
</evidence>
<dbReference type="GO" id="GO:0008270">
    <property type="term" value="F:zinc ion binding"/>
    <property type="evidence" value="ECO:0007669"/>
    <property type="project" value="UniProtKB-KW"/>
</dbReference>
<evidence type="ECO:0008006" key="12">
    <source>
        <dbReference type="Google" id="ProtNLM"/>
    </source>
</evidence>
<feature type="region of interest" description="Disordered" evidence="7">
    <location>
        <begin position="1"/>
        <end position="21"/>
    </location>
</feature>
<keyword evidence="2" id="KW-0862">Zinc</keyword>
<evidence type="ECO:0000256" key="4">
    <source>
        <dbReference type="ARBA" id="ARBA00023163"/>
    </source>
</evidence>
<dbReference type="SUPFAM" id="SSF57667">
    <property type="entry name" value="beta-beta-alpha zinc fingers"/>
    <property type="match status" value="1"/>
</dbReference>
<dbReference type="PANTHER" id="PTHR47660">
    <property type="entry name" value="TRANSCRIPTION FACTOR WITH C2H2 AND ZN(2)-CYS(6) DNA BINDING DOMAIN (EUROFUNG)-RELATED-RELATED"/>
    <property type="match status" value="1"/>
</dbReference>
<feature type="compositionally biased region" description="Low complexity" evidence="7">
    <location>
        <begin position="279"/>
        <end position="298"/>
    </location>
</feature>
<dbReference type="CDD" id="cd00067">
    <property type="entry name" value="GAL4"/>
    <property type="match status" value="1"/>
</dbReference>
<dbReference type="OrthoDB" id="1405595at2759"/>
<name>A0A067P6V8_9AGAM</name>
<keyword evidence="6" id="KW-0863">Zinc-finger</keyword>
<dbReference type="InterPro" id="IPR036864">
    <property type="entry name" value="Zn2-C6_fun-type_DNA-bd_sf"/>
</dbReference>
<dbReference type="EMBL" id="KL197781">
    <property type="protein sequence ID" value="KDQ49545.1"/>
    <property type="molecule type" value="Genomic_DNA"/>
</dbReference>
<dbReference type="PROSITE" id="PS00463">
    <property type="entry name" value="ZN2_CY6_FUNGAL_1"/>
    <property type="match status" value="1"/>
</dbReference>
<protein>
    <recommendedName>
        <fullName evidence="12">Zn(2)-C6 fungal-type domain-containing protein</fullName>
    </recommendedName>
</protein>
<dbReference type="InterPro" id="IPR007219">
    <property type="entry name" value="XnlR_reg_dom"/>
</dbReference>
<dbReference type="PROSITE" id="PS00028">
    <property type="entry name" value="ZINC_FINGER_C2H2_1"/>
    <property type="match status" value="1"/>
</dbReference>
<evidence type="ECO:0000256" key="1">
    <source>
        <dbReference type="ARBA" id="ARBA00022723"/>
    </source>
</evidence>
<feature type="region of interest" description="Disordered" evidence="7">
    <location>
        <begin position="153"/>
        <end position="186"/>
    </location>
</feature>
<evidence type="ECO:0000256" key="5">
    <source>
        <dbReference type="ARBA" id="ARBA00023242"/>
    </source>
</evidence>
<dbReference type="GO" id="GO:0003677">
    <property type="term" value="F:DNA binding"/>
    <property type="evidence" value="ECO:0007669"/>
    <property type="project" value="InterPro"/>
</dbReference>
<keyword evidence="1" id="KW-0479">Metal-binding</keyword>
<dbReference type="InterPro" id="IPR036236">
    <property type="entry name" value="Znf_C2H2_sf"/>
</dbReference>
<organism evidence="10 11">
    <name type="scientific">Jaapia argillacea MUCL 33604</name>
    <dbReference type="NCBI Taxonomy" id="933084"/>
    <lineage>
        <taxon>Eukaryota</taxon>
        <taxon>Fungi</taxon>
        <taxon>Dikarya</taxon>
        <taxon>Basidiomycota</taxon>
        <taxon>Agaricomycotina</taxon>
        <taxon>Agaricomycetes</taxon>
        <taxon>Agaricomycetidae</taxon>
        <taxon>Jaapiales</taxon>
        <taxon>Jaapiaceae</taxon>
        <taxon>Jaapia</taxon>
    </lineage>
</organism>
<dbReference type="SUPFAM" id="SSF57701">
    <property type="entry name" value="Zn2/Cys6 DNA-binding domain"/>
    <property type="match status" value="1"/>
</dbReference>
<dbReference type="SMART" id="SM00355">
    <property type="entry name" value="ZnF_C2H2"/>
    <property type="match status" value="2"/>
</dbReference>
<dbReference type="GO" id="GO:0006351">
    <property type="term" value="P:DNA-templated transcription"/>
    <property type="evidence" value="ECO:0007669"/>
    <property type="project" value="InterPro"/>
</dbReference>
<keyword evidence="4" id="KW-0804">Transcription</keyword>
<evidence type="ECO:0000259" key="9">
    <source>
        <dbReference type="PROSITE" id="PS50157"/>
    </source>
</evidence>
<feature type="domain" description="Zn(2)-C6 fungal-type" evidence="8">
    <location>
        <begin position="113"/>
        <end position="142"/>
    </location>
</feature>
<dbReference type="Pfam" id="PF00172">
    <property type="entry name" value="Zn_clus"/>
    <property type="match status" value="1"/>
</dbReference>
<evidence type="ECO:0000259" key="8">
    <source>
        <dbReference type="PROSITE" id="PS50048"/>
    </source>
</evidence>
<evidence type="ECO:0000256" key="6">
    <source>
        <dbReference type="PROSITE-ProRule" id="PRU00042"/>
    </source>
</evidence>
<dbReference type="CDD" id="cd12148">
    <property type="entry name" value="fungal_TF_MHR"/>
    <property type="match status" value="1"/>
</dbReference>